<dbReference type="Proteomes" id="UP001500827">
    <property type="component" value="Unassembled WGS sequence"/>
</dbReference>
<dbReference type="NCBIfam" id="NF005545">
    <property type="entry name" value="PRK07208.1-1"/>
    <property type="match status" value="1"/>
</dbReference>
<gene>
    <name evidence="2" type="ORF">GCM10022276_14910</name>
</gene>
<dbReference type="SUPFAM" id="SSF51971">
    <property type="entry name" value="Nucleotide-binding domain"/>
    <property type="match status" value="1"/>
</dbReference>
<comment type="caution">
    <text evidence="2">The sequence shown here is derived from an EMBL/GenBank/DDBJ whole genome shotgun (WGS) entry which is preliminary data.</text>
</comment>
<dbReference type="NCBIfam" id="NF005548">
    <property type="entry name" value="PRK07208.1-4"/>
    <property type="match status" value="1"/>
</dbReference>
<keyword evidence="3" id="KW-1185">Reference proteome</keyword>
<evidence type="ECO:0000313" key="3">
    <source>
        <dbReference type="Proteomes" id="UP001500827"/>
    </source>
</evidence>
<evidence type="ECO:0000313" key="2">
    <source>
        <dbReference type="EMBL" id="GAA3896947.1"/>
    </source>
</evidence>
<dbReference type="PANTHER" id="PTHR21197:SF0">
    <property type="entry name" value="UDP-GALACTOPYRANOSE MUTASE"/>
    <property type="match status" value="1"/>
</dbReference>
<dbReference type="PANTHER" id="PTHR21197">
    <property type="entry name" value="UDP-GALACTOPYRANOSE MUTASE"/>
    <property type="match status" value="1"/>
</dbReference>
<dbReference type="InterPro" id="IPR002937">
    <property type="entry name" value="Amino_oxidase"/>
</dbReference>
<dbReference type="NCBIfam" id="NF005547">
    <property type="entry name" value="PRK07208.1-3"/>
    <property type="match status" value="1"/>
</dbReference>
<reference evidence="3" key="1">
    <citation type="journal article" date="2019" name="Int. J. Syst. Evol. Microbiol.">
        <title>The Global Catalogue of Microorganisms (GCM) 10K type strain sequencing project: providing services to taxonomists for standard genome sequencing and annotation.</title>
        <authorList>
            <consortium name="The Broad Institute Genomics Platform"/>
            <consortium name="The Broad Institute Genome Sequencing Center for Infectious Disease"/>
            <person name="Wu L."/>
            <person name="Ma J."/>
        </authorList>
    </citation>
    <scope>NUCLEOTIDE SEQUENCE [LARGE SCALE GENOMIC DNA]</scope>
    <source>
        <strain evidence="3">JCM 17543</strain>
    </source>
</reference>
<protein>
    <submittedName>
        <fullName evidence="2">NAD(P)/FAD-dependent oxidoreductase</fullName>
    </submittedName>
</protein>
<dbReference type="InterPro" id="IPR036188">
    <property type="entry name" value="FAD/NAD-bd_sf"/>
</dbReference>
<dbReference type="Pfam" id="PF01593">
    <property type="entry name" value="Amino_oxidase"/>
    <property type="match status" value="1"/>
</dbReference>
<proteinExistence type="predicted"/>
<dbReference type="Gene3D" id="3.50.50.60">
    <property type="entry name" value="FAD/NAD(P)-binding domain"/>
    <property type="match status" value="1"/>
</dbReference>
<organism evidence="2 3">
    <name type="scientific">Sphingomonas limnosediminicola</name>
    <dbReference type="NCBI Taxonomy" id="940133"/>
    <lineage>
        <taxon>Bacteria</taxon>
        <taxon>Pseudomonadati</taxon>
        <taxon>Pseudomonadota</taxon>
        <taxon>Alphaproteobacteria</taxon>
        <taxon>Sphingomonadales</taxon>
        <taxon>Sphingomonadaceae</taxon>
        <taxon>Sphingomonas</taxon>
    </lineage>
</organism>
<feature type="domain" description="Amine oxidase" evidence="1">
    <location>
        <begin position="9"/>
        <end position="305"/>
    </location>
</feature>
<dbReference type="EMBL" id="BAABBM010000001">
    <property type="protein sequence ID" value="GAA3896947.1"/>
    <property type="molecule type" value="Genomic_DNA"/>
</dbReference>
<sequence>MVIIGAGPAGLTASYELGKLSQSHSAIVLEESGHVGGIARTETYKGFRFDIGGHRFFTKVKEVEELWHTVCQDDFLLRPRLSRIFYRGKFYDYPLRALNALRNVGVYETVRIILSYLKWQVRPHRVEENFEQWVMNRFGGRLFQHFFRSYTEKVWGIPCAEIRADWAEQRIKSLSLKEAALSTLTGKSNSTSLIEEFHYPRLGPGMMWEKFRDRVRAFGHEVRMNNRVVRIVHGDAKVEAVEVLHETEAGFSTYMLEADHFISSMPISDLVRAMDPPPPLAVRKAAKHLKYRDFLIVVLILDHPDPFADNWIYVHSPEQRVGRIQNFRAWSPDLVPDPAKASIGMEYFCNAGSELWDMADADLIALAGQELAQLGLAREGSVVDGTVIRQPRAYPVYDRDYSQALATIRDWIGGFENLQVIGRNGMHRYNNQDHSMLTAMLAVRNIMGEQHDLWEVNVERSYHEEFEVSHKHPKAALAAE</sequence>
<dbReference type="NCBIfam" id="NF005546">
    <property type="entry name" value="PRK07208.1-2"/>
    <property type="match status" value="1"/>
</dbReference>
<name>A0ABP7LAN3_9SPHN</name>
<accession>A0ABP7LAN3</accession>
<evidence type="ECO:0000259" key="1">
    <source>
        <dbReference type="Pfam" id="PF01593"/>
    </source>
</evidence>